<reference evidence="2" key="1">
    <citation type="submission" date="2018-06" db="EMBL/GenBank/DDBJ databases">
        <authorList>
            <person name="Zhirakovskaya E."/>
        </authorList>
    </citation>
    <scope>NUCLEOTIDE SEQUENCE</scope>
</reference>
<gene>
    <name evidence="2" type="ORF">MNBD_ALPHA01-646</name>
</gene>
<name>A0A3B0RNG5_9ZZZZ</name>
<protein>
    <recommendedName>
        <fullName evidence="3">Cell division protein ZapA</fullName>
    </recommendedName>
</protein>
<evidence type="ECO:0000256" key="1">
    <source>
        <dbReference type="SAM" id="Coils"/>
    </source>
</evidence>
<dbReference type="SUPFAM" id="SSF102829">
    <property type="entry name" value="Cell division protein ZapA-like"/>
    <property type="match status" value="1"/>
</dbReference>
<accession>A0A3B0RNG5</accession>
<keyword evidence="1" id="KW-0175">Coiled coil</keyword>
<feature type="coiled-coil region" evidence="1">
    <location>
        <begin position="74"/>
        <end position="101"/>
    </location>
</feature>
<dbReference type="InterPro" id="IPR007838">
    <property type="entry name" value="Cell_div_ZapA-like"/>
</dbReference>
<dbReference type="AlphaFoldDB" id="A0A3B0RNG5"/>
<dbReference type="InterPro" id="IPR036192">
    <property type="entry name" value="Cell_div_ZapA-like_sf"/>
</dbReference>
<dbReference type="InterPro" id="IPR042233">
    <property type="entry name" value="Cell_div_ZapA_N"/>
</dbReference>
<sequence length="105" mass="11808">MANVIVKFNKQEYHLACKDGEGERLSGLADYVNDKAAQIARSMGSVSDVRLLLMTSILLADELDEARDGKPMELKDEQDTAARLEKTLERTLKRIEDITREVEAL</sequence>
<proteinExistence type="predicted"/>
<dbReference type="EMBL" id="UOEJ01000063">
    <property type="protein sequence ID" value="VAV94810.1"/>
    <property type="molecule type" value="Genomic_DNA"/>
</dbReference>
<evidence type="ECO:0008006" key="3">
    <source>
        <dbReference type="Google" id="ProtNLM"/>
    </source>
</evidence>
<evidence type="ECO:0000313" key="2">
    <source>
        <dbReference type="EMBL" id="VAV94810.1"/>
    </source>
</evidence>
<dbReference type="Gene3D" id="3.30.160.880">
    <property type="entry name" value="Cell division protein ZapA protomer, N-terminal domain"/>
    <property type="match status" value="1"/>
</dbReference>
<dbReference type="Pfam" id="PF05164">
    <property type="entry name" value="ZapA"/>
    <property type="match status" value="1"/>
</dbReference>
<organism evidence="2">
    <name type="scientific">hydrothermal vent metagenome</name>
    <dbReference type="NCBI Taxonomy" id="652676"/>
    <lineage>
        <taxon>unclassified sequences</taxon>
        <taxon>metagenomes</taxon>
        <taxon>ecological metagenomes</taxon>
    </lineage>
</organism>